<evidence type="ECO:0000256" key="1">
    <source>
        <dbReference type="ARBA" id="ARBA00022491"/>
    </source>
</evidence>
<dbReference type="KEGG" id="sufl:FIL70_04570"/>
<dbReference type="PROSITE" id="PS51186">
    <property type="entry name" value="GNAT"/>
    <property type="match status" value="1"/>
</dbReference>
<dbReference type="Proteomes" id="UP000311469">
    <property type="component" value="Chromosome cSF1"/>
</dbReference>
<dbReference type="InterPro" id="IPR000182">
    <property type="entry name" value="GNAT_dom"/>
</dbReference>
<evidence type="ECO:0000259" key="6">
    <source>
        <dbReference type="PROSITE" id="PS51186"/>
    </source>
</evidence>
<organism evidence="7 8">
    <name type="scientific">Sphingobium fuliginis ATCC 27551</name>
    <dbReference type="NCBI Taxonomy" id="1208342"/>
    <lineage>
        <taxon>Bacteria</taxon>
        <taxon>Pseudomonadati</taxon>
        <taxon>Pseudomonadota</taxon>
        <taxon>Alphaproteobacteria</taxon>
        <taxon>Sphingomonadales</taxon>
        <taxon>Sphingomonadaceae</taxon>
        <taxon>Sphingobium</taxon>
    </lineage>
</organism>
<dbReference type="AlphaFoldDB" id="A0A5B8CCQ3"/>
<accession>A0A5B8CCQ3</accession>
<dbReference type="PANTHER" id="PTHR36449">
    <property type="entry name" value="ACETYLTRANSFERASE-RELATED"/>
    <property type="match status" value="1"/>
</dbReference>
<evidence type="ECO:0000256" key="5">
    <source>
        <dbReference type="ARBA" id="ARBA00049880"/>
    </source>
</evidence>
<evidence type="ECO:0000313" key="7">
    <source>
        <dbReference type="EMBL" id="QDC36625.1"/>
    </source>
</evidence>
<dbReference type="GO" id="GO:0016747">
    <property type="term" value="F:acyltransferase activity, transferring groups other than amino-acyl groups"/>
    <property type="evidence" value="ECO:0007669"/>
    <property type="project" value="InterPro"/>
</dbReference>
<evidence type="ECO:0000256" key="4">
    <source>
        <dbReference type="ARBA" id="ARBA00023315"/>
    </source>
</evidence>
<keyword evidence="2" id="KW-1277">Toxin-antitoxin system</keyword>
<dbReference type="RefSeq" id="WP_021225139.1">
    <property type="nucleotide sequence ID" value="NZ_CP041016.1"/>
</dbReference>
<dbReference type="PANTHER" id="PTHR36449:SF1">
    <property type="entry name" value="ACETYLTRANSFERASE"/>
    <property type="match status" value="1"/>
</dbReference>
<name>A0A5B8CCQ3_SPHSA</name>
<sequence length="177" mass="19757">MAEPTFIIEPLDTQRHDRKRFSSGISQVDNYFQKTANKLVKADNLRVYVMTTTGGDLVGFYGLNAHKIDHIELPESYARSRPGHGDIPAVYISMIGVDTRYQRQGLGGFLLADALHRILAISQIVGVSIALLDILDCGDPIRVAQRRNLYLRFGFEALPDAQLRLFMPVAAIAKLPF</sequence>
<keyword evidence="4" id="KW-0012">Acyltransferase</keyword>
<keyword evidence="1" id="KW-0678">Repressor</keyword>
<dbReference type="EMBL" id="CP041016">
    <property type="protein sequence ID" value="QDC36625.1"/>
    <property type="molecule type" value="Genomic_DNA"/>
</dbReference>
<evidence type="ECO:0000256" key="3">
    <source>
        <dbReference type="ARBA" id="ARBA00022679"/>
    </source>
</evidence>
<feature type="domain" description="N-acetyltransferase" evidence="6">
    <location>
        <begin position="6"/>
        <end position="177"/>
    </location>
</feature>
<dbReference type="SUPFAM" id="SSF55729">
    <property type="entry name" value="Acyl-CoA N-acyltransferases (Nat)"/>
    <property type="match status" value="1"/>
</dbReference>
<reference evidence="7 8" key="1">
    <citation type="submission" date="2019-06" db="EMBL/GenBank/DDBJ databases">
        <title>Genome organization and adaptive potential of archetypical organophosphate degarding Sphingobium fuliginis ATCC 27551.</title>
        <authorList>
            <person name="Sarwar A."/>
            <person name="Parthasarathy S."/>
            <person name="Singh C."/>
            <person name="Siddavattam D."/>
        </authorList>
    </citation>
    <scope>NUCLEOTIDE SEQUENCE [LARGE SCALE GENOMIC DNA]</scope>
    <source>
        <strain evidence="7 8">ATCC 27551</strain>
    </source>
</reference>
<comment type="catalytic activity">
    <reaction evidence="5">
        <text>glycyl-tRNA(Gly) + acetyl-CoA = N-acetylglycyl-tRNA(Gly) + CoA + H(+)</text>
        <dbReference type="Rhea" id="RHEA:81867"/>
        <dbReference type="Rhea" id="RHEA-COMP:9683"/>
        <dbReference type="Rhea" id="RHEA-COMP:19766"/>
        <dbReference type="ChEBI" id="CHEBI:15378"/>
        <dbReference type="ChEBI" id="CHEBI:57287"/>
        <dbReference type="ChEBI" id="CHEBI:57288"/>
        <dbReference type="ChEBI" id="CHEBI:78522"/>
        <dbReference type="ChEBI" id="CHEBI:232036"/>
    </reaction>
</comment>
<dbReference type="Pfam" id="PF13508">
    <property type="entry name" value="Acetyltransf_7"/>
    <property type="match status" value="1"/>
</dbReference>
<evidence type="ECO:0000256" key="2">
    <source>
        <dbReference type="ARBA" id="ARBA00022649"/>
    </source>
</evidence>
<evidence type="ECO:0000313" key="8">
    <source>
        <dbReference type="Proteomes" id="UP000311469"/>
    </source>
</evidence>
<dbReference type="Gene3D" id="3.40.630.30">
    <property type="match status" value="1"/>
</dbReference>
<gene>
    <name evidence="7" type="ORF">FIL70_04570</name>
</gene>
<protein>
    <submittedName>
        <fullName evidence="7">GNAT family N-acetyltransferase</fullName>
    </submittedName>
</protein>
<dbReference type="CDD" id="cd04301">
    <property type="entry name" value="NAT_SF"/>
    <property type="match status" value="1"/>
</dbReference>
<keyword evidence="3 7" id="KW-0808">Transferase</keyword>
<proteinExistence type="predicted"/>
<dbReference type="InterPro" id="IPR016181">
    <property type="entry name" value="Acyl_CoA_acyltransferase"/>
</dbReference>